<evidence type="ECO:0000256" key="3">
    <source>
        <dbReference type="SAM" id="Phobius"/>
    </source>
</evidence>
<dbReference type="SUPFAM" id="SSF81901">
    <property type="entry name" value="HCP-like"/>
    <property type="match status" value="1"/>
</dbReference>
<evidence type="ECO:0000313" key="4">
    <source>
        <dbReference type="Ensembl" id="ENSPTXP00000009592.1"/>
    </source>
</evidence>
<protein>
    <submittedName>
        <fullName evidence="4">Tetratricopeptide repeat domain 16</fullName>
    </submittedName>
</protein>
<feature type="transmembrane region" description="Helical" evidence="3">
    <location>
        <begin position="574"/>
        <end position="600"/>
    </location>
</feature>
<dbReference type="Pfam" id="PF13181">
    <property type="entry name" value="TPR_8"/>
    <property type="match status" value="1"/>
</dbReference>
<feature type="repeat" description="TPR" evidence="1">
    <location>
        <begin position="331"/>
        <end position="364"/>
    </location>
</feature>
<dbReference type="SMART" id="SM00028">
    <property type="entry name" value="TPR"/>
    <property type="match status" value="6"/>
</dbReference>
<keyword evidence="3" id="KW-1133">Transmembrane helix</keyword>
<feature type="transmembrane region" description="Helical" evidence="3">
    <location>
        <begin position="620"/>
        <end position="639"/>
    </location>
</feature>
<dbReference type="SUPFAM" id="SSF48452">
    <property type="entry name" value="TPR-like"/>
    <property type="match status" value="1"/>
</dbReference>
<reference evidence="4" key="2">
    <citation type="submission" date="2025-09" db="UniProtKB">
        <authorList>
            <consortium name="Ensembl"/>
        </authorList>
    </citation>
    <scope>IDENTIFICATION</scope>
</reference>
<dbReference type="GeneTree" id="ENSGT00390000004550"/>
<dbReference type="Gene3D" id="1.25.40.10">
    <property type="entry name" value="Tetratricopeptide repeat domain"/>
    <property type="match status" value="4"/>
</dbReference>
<feature type="region of interest" description="Disordered" evidence="2">
    <location>
        <begin position="663"/>
        <end position="695"/>
    </location>
</feature>
<feature type="transmembrane region" description="Helical" evidence="3">
    <location>
        <begin position="539"/>
        <end position="562"/>
    </location>
</feature>
<sequence length="716" mass="81493">MPLTHHHKFSRTVKPTNLNCGPYVPLEHYYFLYYYYKHALMLRSSTPPPHLKRNLFQRQNTIRREEFHFHFQSKLYERKAEAFLQLCDFQSAAMHLRKVYHMSPKEGIRERLAFIVFLQVGLGIFLERLNRGTLSNSFSPSIACLAAMNRFNDCLQMVNAEVELDKSNADLFVLRARLFEYFGKASCCFCNLQEALALDPDHTEAQVLLRKMTKEAERSKDCAVTLAIKGNLKGALLKINRAINYNPLDEKYFLFRGTLLRRLKDFSAAIDDYLRAVELCRADEASEVRHEAEKQVLLSYNDFAVHCYFKGCYEEAVLLLNKAIKGEKNEFGLYINRGDCFLKLGQLNFAMADYQQALELHPLDPRLPLGGSQLYSSPSLCFFRHGPYLQAETRFSCAVDNDPWEVKYYLNRAKTRVFLQEFLGAKEDMISALLLNPNKEEVRTLMGNLFPGESKESLLNSKVGDLTKTLLDRKLKSFPGGKALQRYRIEAAGRFNSIFLGGFPFFLSHSFSPLSYSLISHSFCPLFSLSPYSLSPLILSPFFFPLSLPSLILSSLVLALVLSLSLPSYSLSSLILSSLLFSLSFCPLLFSPLFFLSLIFSSPLSFGVSSLSFSCSLSPLLFFPVSLSFSFSLSLSAFLPSPRPLKSTGSELPTNMYIQIEDQKGEEKEEGSEEKKLQKRLAECQQNSHQVSPPLGRKTRYFISLLIKKLCRPSPP</sequence>
<reference evidence="4" key="1">
    <citation type="submission" date="2025-08" db="UniProtKB">
        <authorList>
            <consortium name="Ensembl"/>
        </authorList>
    </citation>
    <scope>IDENTIFICATION</scope>
</reference>
<evidence type="ECO:0000256" key="1">
    <source>
        <dbReference type="PROSITE-ProRule" id="PRU00339"/>
    </source>
</evidence>
<dbReference type="Ensembl" id="ENSPTXT00000009922.1">
    <property type="protein sequence ID" value="ENSPTXP00000009592.1"/>
    <property type="gene ID" value="ENSPTXG00000006859.1"/>
</dbReference>
<dbReference type="AlphaFoldDB" id="A0A670YCY5"/>
<name>A0A670YCY5_PSETE</name>
<dbReference type="Proteomes" id="UP000472273">
    <property type="component" value="Unplaced"/>
</dbReference>
<evidence type="ECO:0000313" key="5">
    <source>
        <dbReference type="Proteomes" id="UP000472273"/>
    </source>
</evidence>
<dbReference type="PROSITE" id="PS50005">
    <property type="entry name" value="TPR"/>
    <property type="match status" value="1"/>
</dbReference>
<accession>A0A670YCY5</accession>
<evidence type="ECO:0000256" key="2">
    <source>
        <dbReference type="SAM" id="MobiDB-lite"/>
    </source>
</evidence>
<gene>
    <name evidence="4" type="primary">TTC16</name>
</gene>
<keyword evidence="3" id="KW-0472">Membrane</keyword>
<keyword evidence="1" id="KW-0802">TPR repeat</keyword>
<feature type="compositionally biased region" description="Basic and acidic residues" evidence="2">
    <location>
        <begin position="663"/>
        <end position="682"/>
    </location>
</feature>
<proteinExistence type="predicted"/>
<organism evidence="4 5">
    <name type="scientific">Pseudonaja textilis</name>
    <name type="common">Eastern brown snake</name>
    <dbReference type="NCBI Taxonomy" id="8673"/>
    <lineage>
        <taxon>Eukaryota</taxon>
        <taxon>Metazoa</taxon>
        <taxon>Chordata</taxon>
        <taxon>Craniata</taxon>
        <taxon>Vertebrata</taxon>
        <taxon>Euteleostomi</taxon>
        <taxon>Lepidosauria</taxon>
        <taxon>Squamata</taxon>
        <taxon>Bifurcata</taxon>
        <taxon>Unidentata</taxon>
        <taxon>Episquamata</taxon>
        <taxon>Toxicofera</taxon>
        <taxon>Serpentes</taxon>
        <taxon>Colubroidea</taxon>
        <taxon>Elapidae</taxon>
        <taxon>Hydrophiinae</taxon>
        <taxon>Pseudonaja</taxon>
    </lineage>
</organism>
<dbReference type="Pfam" id="PF00515">
    <property type="entry name" value="TPR_1"/>
    <property type="match status" value="1"/>
</dbReference>
<dbReference type="PANTHER" id="PTHR45153">
    <property type="entry name" value="TETRATRICOPEPTIDE REPEAT PROTEIN 16"/>
    <property type="match status" value="1"/>
</dbReference>
<keyword evidence="5" id="KW-1185">Reference proteome</keyword>
<keyword evidence="3" id="KW-0812">Transmembrane</keyword>
<dbReference type="InterPro" id="IPR019734">
    <property type="entry name" value="TPR_rpt"/>
</dbReference>
<dbReference type="InterPro" id="IPR011990">
    <property type="entry name" value="TPR-like_helical_dom_sf"/>
</dbReference>
<dbReference type="PANTHER" id="PTHR45153:SF1">
    <property type="entry name" value="TETRATRICOPEPTIDE REPEAT PROTEIN 16"/>
    <property type="match status" value="1"/>
</dbReference>